<dbReference type="eggNOG" id="ENOG502S5ZH">
    <property type="taxonomic scope" value="Eukaryota"/>
</dbReference>
<feature type="compositionally biased region" description="Basic residues" evidence="3">
    <location>
        <begin position="14"/>
        <end position="25"/>
    </location>
</feature>
<dbReference type="InterPro" id="IPR003175">
    <property type="entry name" value="CDI_dom"/>
</dbReference>
<dbReference type="Proteomes" id="UP000006038">
    <property type="component" value="Chromosome 11"/>
</dbReference>
<dbReference type="Gramene" id="OB11G24910.1">
    <property type="protein sequence ID" value="OB11G24910.1"/>
    <property type="gene ID" value="OB11G24910"/>
</dbReference>
<dbReference type="HOGENOM" id="CLU_077256_0_0_1"/>
<evidence type="ECO:0000259" key="4">
    <source>
        <dbReference type="Pfam" id="PF02234"/>
    </source>
</evidence>
<dbReference type="GO" id="GO:0004861">
    <property type="term" value="F:cyclin-dependent protein serine/threonine kinase inhibitor activity"/>
    <property type="evidence" value="ECO:0007669"/>
    <property type="project" value="InterPro"/>
</dbReference>
<proteinExistence type="inferred from homology"/>
<dbReference type="STRING" id="4533.J3N9K5"/>
<dbReference type="EnsemblPlants" id="OB11G24910.1">
    <property type="protein sequence ID" value="OB11G24910.1"/>
    <property type="gene ID" value="OB11G24910"/>
</dbReference>
<evidence type="ECO:0000313" key="6">
    <source>
        <dbReference type="Proteomes" id="UP000006038"/>
    </source>
</evidence>
<feature type="region of interest" description="Disordered" evidence="3">
    <location>
        <begin position="1"/>
        <end position="57"/>
    </location>
</feature>
<dbReference type="InterPro" id="IPR044275">
    <property type="entry name" value="KRP"/>
</dbReference>
<dbReference type="GO" id="GO:0051726">
    <property type="term" value="P:regulation of cell cycle"/>
    <property type="evidence" value="ECO:0007669"/>
    <property type="project" value="InterPro"/>
</dbReference>
<dbReference type="AlphaFoldDB" id="J3N9K5"/>
<evidence type="ECO:0000256" key="2">
    <source>
        <dbReference type="ARBA" id="ARBA00023013"/>
    </source>
</evidence>
<dbReference type="InterPro" id="IPR044898">
    <property type="entry name" value="CDI_dom_sf"/>
</dbReference>
<dbReference type="GO" id="GO:0005634">
    <property type="term" value="C:nucleus"/>
    <property type="evidence" value="ECO:0007669"/>
    <property type="project" value="InterPro"/>
</dbReference>
<dbReference type="OMA" id="RCEAVEC"/>
<evidence type="ECO:0000313" key="5">
    <source>
        <dbReference type="EnsemblPlants" id="OB11G24910.1"/>
    </source>
</evidence>
<reference evidence="5" key="2">
    <citation type="submission" date="2013-04" db="UniProtKB">
        <authorList>
            <consortium name="EnsemblPlants"/>
        </authorList>
    </citation>
    <scope>IDENTIFICATION</scope>
</reference>
<keyword evidence="6" id="KW-1185">Reference proteome</keyword>
<evidence type="ECO:0000256" key="1">
    <source>
        <dbReference type="ARBA" id="ARBA00010274"/>
    </source>
</evidence>
<dbReference type="Gene3D" id="4.10.365.10">
    <property type="entry name" value="p27"/>
    <property type="match status" value="1"/>
</dbReference>
<evidence type="ECO:0000256" key="3">
    <source>
        <dbReference type="SAM" id="MobiDB-lite"/>
    </source>
</evidence>
<comment type="similarity">
    <text evidence="1">Belongs to the CDI family. ICK/KRP subfamily.</text>
</comment>
<dbReference type="Pfam" id="PF02234">
    <property type="entry name" value="CDI"/>
    <property type="match status" value="1"/>
</dbReference>
<feature type="domain" description="Cyclin-dependent kinase inhibitor" evidence="4">
    <location>
        <begin position="103"/>
        <end position="147"/>
    </location>
</feature>
<accession>J3N9K5</accession>
<reference evidence="5" key="1">
    <citation type="journal article" date="2013" name="Nat. Commun.">
        <title>Whole-genome sequencing of Oryza brachyantha reveals mechanisms underlying Oryza genome evolution.</title>
        <authorList>
            <person name="Chen J."/>
            <person name="Huang Q."/>
            <person name="Gao D."/>
            <person name="Wang J."/>
            <person name="Lang Y."/>
            <person name="Liu T."/>
            <person name="Li B."/>
            <person name="Bai Z."/>
            <person name="Luis Goicoechea J."/>
            <person name="Liang C."/>
            <person name="Chen C."/>
            <person name="Zhang W."/>
            <person name="Sun S."/>
            <person name="Liao Y."/>
            <person name="Zhang X."/>
            <person name="Yang L."/>
            <person name="Song C."/>
            <person name="Wang M."/>
            <person name="Shi J."/>
            <person name="Liu G."/>
            <person name="Liu J."/>
            <person name="Zhou H."/>
            <person name="Zhou W."/>
            <person name="Yu Q."/>
            <person name="An N."/>
            <person name="Chen Y."/>
            <person name="Cai Q."/>
            <person name="Wang B."/>
            <person name="Liu B."/>
            <person name="Min J."/>
            <person name="Huang Y."/>
            <person name="Wu H."/>
            <person name="Li Z."/>
            <person name="Zhang Y."/>
            <person name="Yin Y."/>
            <person name="Song W."/>
            <person name="Jiang J."/>
            <person name="Jackson S.A."/>
            <person name="Wing R.A."/>
            <person name="Wang J."/>
            <person name="Chen M."/>
        </authorList>
    </citation>
    <scope>NUCLEOTIDE SEQUENCE [LARGE SCALE GENOMIC DNA]</scope>
    <source>
        <strain evidence="5">cv. IRGC 101232</strain>
    </source>
</reference>
<protein>
    <recommendedName>
        <fullName evidence="4">Cyclin-dependent kinase inhibitor domain-containing protein</fullName>
    </recommendedName>
</protein>
<sequence>MGNGRRVPAAGGSPRRRHRRGRRCAKNGASARQCGVKSPSSSASRQLRCKASPSPSLQGNYSVVVVSGDSCAERNVLKPNNFCSGEVVEHDGEHSRVAGRPRPPPEAEIEAFFAAAELAERRRFAETYNYDIALDRPLQGRFEWSPVST</sequence>
<keyword evidence="2" id="KW-0649">Protein kinase inhibitor</keyword>
<name>J3N9K5_ORYBR</name>
<organism evidence="5">
    <name type="scientific">Oryza brachyantha</name>
    <name type="common">malo sina</name>
    <dbReference type="NCBI Taxonomy" id="4533"/>
    <lineage>
        <taxon>Eukaryota</taxon>
        <taxon>Viridiplantae</taxon>
        <taxon>Streptophyta</taxon>
        <taxon>Embryophyta</taxon>
        <taxon>Tracheophyta</taxon>
        <taxon>Spermatophyta</taxon>
        <taxon>Magnoliopsida</taxon>
        <taxon>Liliopsida</taxon>
        <taxon>Poales</taxon>
        <taxon>Poaceae</taxon>
        <taxon>BOP clade</taxon>
        <taxon>Oryzoideae</taxon>
        <taxon>Oryzeae</taxon>
        <taxon>Oryzinae</taxon>
        <taxon>Oryza</taxon>
    </lineage>
</organism>
<dbReference type="PANTHER" id="PTHR46776">
    <property type="entry name" value="CYCLIN-DEPENDENT KINASE INHIBITOR 4-RELATED"/>
    <property type="match status" value="1"/>
</dbReference>